<dbReference type="PROSITE" id="PS00942">
    <property type="entry name" value="GLPT"/>
    <property type="match status" value="1"/>
</dbReference>
<dbReference type="Pfam" id="PF07690">
    <property type="entry name" value="MFS_1"/>
    <property type="match status" value="1"/>
</dbReference>
<organism evidence="9 10">
    <name type="scientific">Candidatus Paralactobacillus gallistercoris</name>
    <dbReference type="NCBI Taxonomy" id="2838724"/>
    <lineage>
        <taxon>Bacteria</taxon>
        <taxon>Bacillati</taxon>
        <taxon>Bacillota</taxon>
        <taxon>Bacilli</taxon>
        <taxon>Lactobacillales</taxon>
        <taxon>Lactobacillaceae</taxon>
        <taxon>Lactobacillus</taxon>
    </lineage>
</organism>
<gene>
    <name evidence="9" type="ORF">H9901_00170</name>
</gene>
<feature type="transmembrane region" description="Helical" evidence="7">
    <location>
        <begin position="121"/>
        <end position="142"/>
    </location>
</feature>
<dbReference type="Gene3D" id="1.20.1250.20">
    <property type="entry name" value="MFS general substrate transporter like domains"/>
    <property type="match status" value="2"/>
</dbReference>
<keyword evidence="4 7" id="KW-0812">Transmembrane</keyword>
<feature type="domain" description="Major facilitator superfamily (MFS) profile" evidence="8">
    <location>
        <begin position="29"/>
        <end position="438"/>
    </location>
</feature>
<dbReference type="Proteomes" id="UP000777303">
    <property type="component" value="Unassembled WGS sequence"/>
</dbReference>
<feature type="transmembrane region" description="Helical" evidence="7">
    <location>
        <begin position="67"/>
        <end position="86"/>
    </location>
</feature>
<feature type="transmembrane region" description="Helical" evidence="7">
    <location>
        <begin position="31"/>
        <end position="47"/>
    </location>
</feature>
<dbReference type="GO" id="GO:0005886">
    <property type="term" value="C:plasma membrane"/>
    <property type="evidence" value="ECO:0007669"/>
    <property type="project" value="UniProtKB-SubCell"/>
</dbReference>
<evidence type="ECO:0000256" key="3">
    <source>
        <dbReference type="ARBA" id="ARBA00022448"/>
    </source>
</evidence>
<dbReference type="AlphaFoldDB" id="A0A948X035"/>
<dbReference type="InterPro" id="IPR000849">
    <property type="entry name" value="Sugar_P_transporter"/>
</dbReference>
<dbReference type="PIRSF" id="PIRSF002808">
    <property type="entry name" value="Hexose_phosphate_transp"/>
    <property type="match status" value="1"/>
</dbReference>
<comment type="subcellular location">
    <subcellularLocation>
        <location evidence="1">Cell membrane</location>
        <topology evidence="1">Multi-pass membrane protein</topology>
    </subcellularLocation>
</comment>
<sequence>MRFFKFLMATPPADEMVADEAIARTYNRKRWSVFISIYIAYAAYYIVRDDLTVSSPYLIKYYGFDKATIGFILSLLAISYGISKFLMGSLADKANPRYYIALGLLGSSFLNFMFGATTNKYMMMLLVVLMGIFQGMGAPAAHKTLAAWFSNRERGTYISIWNTSHNVGGGLVPLIVTATIALLGISHWQNVFFVPSIISIILAVIVIVLGEDTPESVGLPPINEYHHEEIVTTTVDYYHLPLMTIVKECILKRPFIWLLAIANAAVYIARYGIENWIPIYLHTMKGFSLAQARTCFSIYEFAAIPGTILIGIISDKVFKGKRSKIGALLIFLLGLVFTGYWFTQAKGLVYCEVALMGILVYGPQMLITALAIDLVPRFAVGSTDGFVGLFGYIFGEVIASYVIGALVDKTGWIASFWTIIIATVLSLICFMFLIRAEKTIKNQLNDIYARLEKMAK</sequence>
<evidence type="ECO:0000256" key="5">
    <source>
        <dbReference type="ARBA" id="ARBA00022989"/>
    </source>
</evidence>
<keyword evidence="3" id="KW-0813">Transport</keyword>
<proteinExistence type="inferred from homology"/>
<feature type="transmembrane region" description="Helical" evidence="7">
    <location>
        <begin position="191"/>
        <end position="210"/>
    </location>
</feature>
<comment type="similarity">
    <text evidence="2">Belongs to the major facilitator superfamily. Organophosphate:Pi antiporter (OPA) (TC 2.A.1.4) family.</text>
</comment>
<dbReference type="InterPro" id="IPR036259">
    <property type="entry name" value="MFS_trans_sf"/>
</dbReference>
<reference evidence="9" key="2">
    <citation type="submission" date="2021-04" db="EMBL/GenBank/DDBJ databases">
        <authorList>
            <person name="Gilroy R."/>
        </authorList>
    </citation>
    <scope>NUCLEOTIDE SEQUENCE</scope>
    <source>
        <strain evidence="9">F6-6636</strain>
    </source>
</reference>
<feature type="transmembrane region" description="Helical" evidence="7">
    <location>
        <begin position="387"/>
        <end position="407"/>
    </location>
</feature>
<evidence type="ECO:0000256" key="2">
    <source>
        <dbReference type="ARBA" id="ARBA00009598"/>
    </source>
</evidence>
<feature type="transmembrane region" description="Helical" evidence="7">
    <location>
        <begin position="296"/>
        <end position="313"/>
    </location>
</feature>
<feature type="transmembrane region" description="Helical" evidence="7">
    <location>
        <begin position="163"/>
        <end position="185"/>
    </location>
</feature>
<dbReference type="PROSITE" id="PS50850">
    <property type="entry name" value="MFS"/>
    <property type="match status" value="1"/>
</dbReference>
<feature type="transmembrane region" description="Helical" evidence="7">
    <location>
        <begin position="325"/>
        <end position="342"/>
    </location>
</feature>
<feature type="transmembrane region" description="Helical" evidence="7">
    <location>
        <begin position="98"/>
        <end position="115"/>
    </location>
</feature>
<dbReference type="InterPro" id="IPR011701">
    <property type="entry name" value="MFS"/>
</dbReference>
<evidence type="ECO:0000256" key="1">
    <source>
        <dbReference type="ARBA" id="ARBA00004651"/>
    </source>
</evidence>
<evidence type="ECO:0000256" key="7">
    <source>
        <dbReference type="SAM" id="Phobius"/>
    </source>
</evidence>
<protein>
    <submittedName>
        <fullName evidence="9">MFS transporter</fullName>
    </submittedName>
</protein>
<feature type="transmembrane region" description="Helical" evidence="7">
    <location>
        <begin position="354"/>
        <end position="375"/>
    </location>
</feature>
<accession>A0A948X035</accession>
<dbReference type="GO" id="GO:0061513">
    <property type="term" value="F:glucose 6-phosphate:phosphate antiporter activity"/>
    <property type="evidence" value="ECO:0007669"/>
    <property type="project" value="TreeGrafter"/>
</dbReference>
<feature type="transmembrane region" description="Helical" evidence="7">
    <location>
        <begin position="255"/>
        <end position="273"/>
    </location>
</feature>
<evidence type="ECO:0000259" key="8">
    <source>
        <dbReference type="PROSITE" id="PS50850"/>
    </source>
</evidence>
<evidence type="ECO:0000313" key="10">
    <source>
        <dbReference type="Proteomes" id="UP000777303"/>
    </source>
</evidence>
<comment type="caution">
    <text evidence="9">The sequence shown here is derived from an EMBL/GenBank/DDBJ whole genome shotgun (WGS) entry which is preliminary data.</text>
</comment>
<dbReference type="PANTHER" id="PTHR43826">
    <property type="entry name" value="GLUCOSE-6-PHOSPHATE EXCHANGER SLC37A4"/>
    <property type="match status" value="1"/>
</dbReference>
<name>A0A948X035_9LACO</name>
<evidence type="ECO:0000313" key="9">
    <source>
        <dbReference type="EMBL" id="MBU3851117.1"/>
    </source>
</evidence>
<keyword evidence="6 7" id="KW-0472">Membrane</keyword>
<dbReference type="GO" id="GO:0035435">
    <property type="term" value="P:phosphate ion transmembrane transport"/>
    <property type="evidence" value="ECO:0007669"/>
    <property type="project" value="TreeGrafter"/>
</dbReference>
<dbReference type="InterPro" id="IPR020846">
    <property type="entry name" value="MFS_dom"/>
</dbReference>
<dbReference type="SUPFAM" id="SSF103473">
    <property type="entry name" value="MFS general substrate transporter"/>
    <property type="match status" value="1"/>
</dbReference>
<dbReference type="InterPro" id="IPR021159">
    <property type="entry name" value="Sugar-P_transporter_CS"/>
</dbReference>
<feature type="transmembrane region" description="Helical" evidence="7">
    <location>
        <begin position="413"/>
        <end position="434"/>
    </location>
</feature>
<dbReference type="PANTHER" id="PTHR43826:SF6">
    <property type="entry name" value="GLYCEROL-3-PHOSPHATE TRANSPORTER"/>
    <property type="match status" value="1"/>
</dbReference>
<dbReference type="EMBL" id="JAHLFS010000003">
    <property type="protein sequence ID" value="MBU3851117.1"/>
    <property type="molecule type" value="Genomic_DNA"/>
</dbReference>
<evidence type="ECO:0000256" key="4">
    <source>
        <dbReference type="ARBA" id="ARBA00022692"/>
    </source>
</evidence>
<dbReference type="InterPro" id="IPR051337">
    <property type="entry name" value="OPA_Antiporter"/>
</dbReference>
<reference evidence="9" key="1">
    <citation type="journal article" date="2021" name="PeerJ">
        <title>Extensive microbial diversity within the chicken gut microbiome revealed by metagenomics and culture.</title>
        <authorList>
            <person name="Gilroy R."/>
            <person name="Ravi A."/>
            <person name="Getino M."/>
            <person name="Pursley I."/>
            <person name="Horton D.L."/>
            <person name="Alikhan N.F."/>
            <person name="Baker D."/>
            <person name="Gharbi K."/>
            <person name="Hall N."/>
            <person name="Watson M."/>
            <person name="Adriaenssens E.M."/>
            <person name="Foster-Nyarko E."/>
            <person name="Jarju S."/>
            <person name="Secka A."/>
            <person name="Antonio M."/>
            <person name="Oren A."/>
            <person name="Chaudhuri R.R."/>
            <person name="La Ragione R."/>
            <person name="Hildebrand F."/>
            <person name="Pallen M.J."/>
        </authorList>
    </citation>
    <scope>NUCLEOTIDE SEQUENCE</scope>
    <source>
        <strain evidence="9">F6-6636</strain>
    </source>
</reference>
<keyword evidence="5 7" id="KW-1133">Transmembrane helix</keyword>
<evidence type="ECO:0000256" key="6">
    <source>
        <dbReference type="ARBA" id="ARBA00023136"/>
    </source>
</evidence>